<feature type="compositionally biased region" description="Polar residues" evidence="1">
    <location>
        <begin position="41"/>
        <end position="52"/>
    </location>
</feature>
<organism evidence="2 3">
    <name type="scientific">Stenotrophomonas pictorum JCM 9942</name>
    <dbReference type="NCBI Taxonomy" id="1236960"/>
    <lineage>
        <taxon>Bacteria</taxon>
        <taxon>Pseudomonadati</taxon>
        <taxon>Pseudomonadota</taxon>
        <taxon>Gammaproteobacteria</taxon>
        <taxon>Lysobacterales</taxon>
        <taxon>Lysobacteraceae</taxon>
        <taxon>Stenotrophomonas</taxon>
    </lineage>
</organism>
<evidence type="ECO:0000313" key="3">
    <source>
        <dbReference type="Proteomes" id="UP000050836"/>
    </source>
</evidence>
<name>A0A0R0AQ51_9GAMM</name>
<feature type="region of interest" description="Disordered" evidence="1">
    <location>
        <begin position="31"/>
        <end position="60"/>
    </location>
</feature>
<dbReference type="EMBL" id="LLXS01000014">
    <property type="protein sequence ID" value="KRG43207.1"/>
    <property type="molecule type" value="Genomic_DNA"/>
</dbReference>
<protein>
    <submittedName>
        <fullName evidence="2">Uncharacterized protein</fullName>
    </submittedName>
</protein>
<sequence length="60" mass="6680">MTNHPAPLRFTTLRRFDIRTGPGAVVAVFFEPADTSRDQKPNANSQQQSGQRKPQGLRSV</sequence>
<comment type="caution">
    <text evidence="2">The sequence shown here is derived from an EMBL/GenBank/DDBJ whole genome shotgun (WGS) entry which is preliminary data.</text>
</comment>
<proteinExistence type="predicted"/>
<reference evidence="2 3" key="1">
    <citation type="submission" date="2015-10" db="EMBL/GenBank/DDBJ databases">
        <title>Genome sequencing and analysis of members of genus Stenotrophomonas.</title>
        <authorList>
            <person name="Patil P.P."/>
            <person name="Midha S."/>
            <person name="Patil P.B."/>
        </authorList>
    </citation>
    <scope>NUCLEOTIDE SEQUENCE [LARGE SCALE GENOMIC DNA]</scope>
    <source>
        <strain evidence="2 3">JCM 9942</strain>
    </source>
</reference>
<evidence type="ECO:0000313" key="2">
    <source>
        <dbReference type="EMBL" id="KRG43207.1"/>
    </source>
</evidence>
<keyword evidence="3" id="KW-1185">Reference proteome</keyword>
<accession>A0A0R0AQ51</accession>
<gene>
    <name evidence="2" type="ORF">ARC78_07520</name>
</gene>
<dbReference type="Proteomes" id="UP000050836">
    <property type="component" value="Unassembled WGS sequence"/>
</dbReference>
<dbReference type="AlphaFoldDB" id="A0A0R0AQ51"/>
<evidence type="ECO:0000256" key="1">
    <source>
        <dbReference type="SAM" id="MobiDB-lite"/>
    </source>
</evidence>